<feature type="compositionally biased region" description="Polar residues" evidence="3">
    <location>
        <begin position="11"/>
        <end position="21"/>
    </location>
</feature>
<reference evidence="6" key="1">
    <citation type="journal article" date="2015" name="PLoS Genet.">
        <title>Genome Sequence and Transcriptome Analyses of Chrysochromulina tobin: Metabolic Tools for Enhanced Algal Fitness in the Prominent Order Prymnesiales (Haptophyceae).</title>
        <authorList>
            <person name="Hovde B.T."/>
            <person name="Deodato C.R."/>
            <person name="Hunsperger H.M."/>
            <person name="Ryken S.A."/>
            <person name="Yost W."/>
            <person name="Jha R.K."/>
            <person name="Patterson J."/>
            <person name="Monnat R.J. Jr."/>
            <person name="Barlow S.B."/>
            <person name="Starkenburg S.R."/>
            <person name="Cattolico R.A."/>
        </authorList>
    </citation>
    <scope>NUCLEOTIDE SEQUENCE</scope>
    <source>
        <strain evidence="6">CCMP291</strain>
    </source>
</reference>
<evidence type="ECO:0000256" key="1">
    <source>
        <dbReference type="ARBA" id="ARBA00023054"/>
    </source>
</evidence>
<gene>
    <name evidence="5" type="ORF">Ctob_015625</name>
</gene>
<keyword evidence="1 2" id="KW-0175">Coiled coil</keyword>
<dbReference type="AlphaFoldDB" id="A0A0M0K783"/>
<protein>
    <recommendedName>
        <fullName evidence="4">ODAD1 central coiled coil region domain-containing protein</fullName>
    </recommendedName>
</protein>
<feature type="region of interest" description="Disordered" evidence="3">
    <location>
        <begin position="1"/>
        <end position="24"/>
    </location>
</feature>
<dbReference type="Pfam" id="PF21773">
    <property type="entry name" value="ODAD1_CC"/>
    <property type="match status" value="1"/>
</dbReference>
<feature type="compositionally biased region" description="Basic and acidic residues" evidence="3">
    <location>
        <begin position="1"/>
        <end position="10"/>
    </location>
</feature>
<accession>A0A0M0K783</accession>
<evidence type="ECO:0000256" key="3">
    <source>
        <dbReference type="SAM" id="MobiDB-lite"/>
    </source>
</evidence>
<organism evidence="5 6">
    <name type="scientific">Chrysochromulina tobinii</name>
    <dbReference type="NCBI Taxonomy" id="1460289"/>
    <lineage>
        <taxon>Eukaryota</taxon>
        <taxon>Haptista</taxon>
        <taxon>Haptophyta</taxon>
        <taxon>Prymnesiophyceae</taxon>
        <taxon>Prymnesiales</taxon>
        <taxon>Chrysochromulinaceae</taxon>
        <taxon>Chrysochromulina</taxon>
    </lineage>
</organism>
<feature type="region of interest" description="Disordered" evidence="3">
    <location>
        <begin position="608"/>
        <end position="640"/>
    </location>
</feature>
<evidence type="ECO:0000313" key="6">
    <source>
        <dbReference type="Proteomes" id="UP000037460"/>
    </source>
</evidence>
<evidence type="ECO:0000256" key="2">
    <source>
        <dbReference type="SAM" id="Coils"/>
    </source>
</evidence>
<evidence type="ECO:0000313" key="5">
    <source>
        <dbReference type="EMBL" id="KOO34736.1"/>
    </source>
</evidence>
<dbReference type="InterPro" id="IPR049258">
    <property type="entry name" value="ODAD1_CC"/>
</dbReference>
<comment type="caution">
    <text evidence="5">The sequence shown here is derived from an EMBL/GenBank/DDBJ whole genome shotgun (WGS) entry which is preliminary data.</text>
</comment>
<proteinExistence type="predicted"/>
<feature type="region of interest" description="Disordered" evidence="3">
    <location>
        <begin position="733"/>
        <end position="753"/>
    </location>
</feature>
<dbReference type="EMBL" id="JWZX01001117">
    <property type="protein sequence ID" value="KOO34736.1"/>
    <property type="molecule type" value="Genomic_DNA"/>
</dbReference>
<feature type="domain" description="ODAD1 central coiled coil region" evidence="4">
    <location>
        <begin position="244"/>
        <end position="462"/>
    </location>
</feature>
<evidence type="ECO:0000259" key="4">
    <source>
        <dbReference type="Pfam" id="PF21773"/>
    </source>
</evidence>
<sequence length="804" mass="88292">MEAAEADTHQHGTQPHNASHNPSEDHWSIVLKKLAPAGYHKAPQWQQELISKVVKQMNRRQKYGTPGGGMSKEQLQRTIDLSALGVSPEVAETFRLEEQRVAKAMRELPGPGGTGAPGTKDGASSVAADSLSVVEKQLSDRSNQVHYYIRAIQMESLLEQDLEADLKAMRDEVGSAVKDEKFGQSKAASVRLRLERQLGIIKKRCDAVRIWDRATVHMAANACPFLPFLKSTASCCIGGRTQLTVKASEIGSDNGNVRLNIDDLRKEKMSHREQLMRMKAKAEKMDTDIAFLTHQAHAALDQREKVRGKFLMAQRDMMQEREQKLAVIAELVTRANALDDDWAERQTQIADTEEQRRRRSYGSGRERREMYESAEVRFGFLTAQSRGWESEFERLQAFTGMETKFDPREKEGKQVVEEITSRYAEKERANTSLLRYLNEQQAEISALAEQHKEMQGRREELQTLLGLVPSGYGGGLTPESLLAAASEEDARCDRVEARLEGVAIHVHAASKTLFREGHHPAASGLGSYSETKCTIKTLDRWLAALENKLFDVYAICQALCMPDGEGNAAMERPPLVLSDWCQRDRVQKVPKVTVPEIHDALCLQAAQQRRGGELEDDEEEIGDDAKKDHSPFQRTKVNKAQERQRIIEWARKRQPQAQPQVRQAVESAAASAGVGTAPVRTSASAPTLRRLPAAESNGASNVGVGGLSVANGGTLPVIGEGKAERAAAFTAQHGSAPPLPAGPAGLKSSGSSGCAQRLRASASASMPAPTSTVPKDLGTVIYLLGTQSNSMNARRFLDGRSGQS</sequence>
<feature type="coiled-coil region" evidence="2">
    <location>
        <begin position="437"/>
        <end position="464"/>
    </location>
</feature>
<keyword evidence="6" id="KW-1185">Reference proteome</keyword>
<name>A0A0M0K783_9EUKA</name>
<dbReference type="OrthoDB" id="10651683at2759"/>
<dbReference type="Proteomes" id="UP000037460">
    <property type="component" value="Unassembled WGS sequence"/>
</dbReference>